<dbReference type="GO" id="GO:0019773">
    <property type="term" value="C:proteasome core complex, alpha-subunit complex"/>
    <property type="evidence" value="ECO:0007669"/>
    <property type="project" value="InterPro"/>
</dbReference>
<dbReference type="OrthoDB" id="431557at2759"/>
<name>A0A9N8HB49_9STRA</name>
<dbReference type="SMART" id="SM00948">
    <property type="entry name" value="Proteasome_A_N"/>
    <property type="match status" value="1"/>
</dbReference>
<organism evidence="5 6">
    <name type="scientific">Seminavis robusta</name>
    <dbReference type="NCBI Taxonomy" id="568900"/>
    <lineage>
        <taxon>Eukaryota</taxon>
        <taxon>Sar</taxon>
        <taxon>Stramenopiles</taxon>
        <taxon>Ochrophyta</taxon>
        <taxon>Bacillariophyta</taxon>
        <taxon>Bacillariophyceae</taxon>
        <taxon>Bacillariophycidae</taxon>
        <taxon>Naviculales</taxon>
        <taxon>Naviculaceae</taxon>
        <taxon>Seminavis</taxon>
    </lineage>
</organism>
<dbReference type="InterPro" id="IPR000426">
    <property type="entry name" value="Proteasome_asu_N"/>
</dbReference>
<proteinExistence type="predicted"/>
<dbReference type="SUPFAM" id="SSF56235">
    <property type="entry name" value="N-terminal nucleophile aminohydrolases (Ntn hydrolases)"/>
    <property type="match status" value="1"/>
</dbReference>
<sequence>MMVSTVSWRLLVVVLFCYLSTQIQGQSAGGYIRIDERHAYSLSTFNPQGRLQQVDYAMEAAALGTPVLVLCRPQEGVLLMASPQVLPSMFVLDDGTARFLRVTPNLMVAHSGVSADGRVLCAAAQELAIQHEYVYDEEIPIDIFLEEVSLLYQEHTMKIAARPFGATMIVAYQEPAQNIANQEDSTATMLPHCFYRIDPSGAVECLGGNFGVINGGDKFQKDNQLWNDLKDISQSTEPLTMQQGRQKLVEVLLNALKRAADDKAVFTKDKNSKKADKGNIDNNNNKQSYVPASLKNVRRILTASLSHQEGMAMDRFELSRGEIVPPGDRPTT</sequence>
<feature type="domain" description="Proteasome alpha-type subunits" evidence="4">
    <location>
        <begin position="38"/>
        <end position="60"/>
    </location>
</feature>
<dbReference type="EMBL" id="CAICTM010000322">
    <property type="protein sequence ID" value="CAB9507851.1"/>
    <property type="molecule type" value="Genomic_DNA"/>
</dbReference>
<dbReference type="GO" id="GO:0006511">
    <property type="term" value="P:ubiquitin-dependent protein catabolic process"/>
    <property type="evidence" value="ECO:0007669"/>
    <property type="project" value="InterPro"/>
</dbReference>
<dbReference type="Pfam" id="PF10584">
    <property type="entry name" value="Proteasome_A_N"/>
    <property type="match status" value="1"/>
</dbReference>
<keyword evidence="1 5" id="KW-0647">Proteasome</keyword>
<reference evidence="5" key="1">
    <citation type="submission" date="2020-06" db="EMBL/GenBank/DDBJ databases">
        <authorList>
            <consortium name="Plant Systems Biology data submission"/>
        </authorList>
    </citation>
    <scope>NUCLEOTIDE SEQUENCE</scope>
    <source>
        <strain evidence="5">D6</strain>
    </source>
</reference>
<dbReference type="InterPro" id="IPR029055">
    <property type="entry name" value="Ntn_hydrolases_N"/>
</dbReference>
<dbReference type="Proteomes" id="UP001153069">
    <property type="component" value="Unassembled WGS sequence"/>
</dbReference>
<keyword evidence="3" id="KW-0732">Signal</keyword>
<dbReference type="PANTHER" id="PTHR11599">
    <property type="entry name" value="PROTEASOME SUBUNIT ALPHA/BETA"/>
    <property type="match status" value="1"/>
</dbReference>
<feature type="region of interest" description="Disordered" evidence="2">
    <location>
        <begin position="267"/>
        <end position="288"/>
    </location>
</feature>
<evidence type="ECO:0000256" key="2">
    <source>
        <dbReference type="SAM" id="MobiDB-lite"/>
    </source>
</evidence>
<dbReference type="Pfam" id="PF00227">
    <property type="entry name" value="Proteasome"/>
    <property type="match status" value="1"/>
</dbReference>
<comment type="caution">
    <text evidence="5">The sequence shown here is derived from an EMBL/GenBank/DDBJ whole genome shotgun (WGS) entry which is preliminary data.</text>
</comment>
<feature type="chain" id="PRO_5040373953" evidence="3">
    <location>
        <begin position="26"/>
        <end position="332"/>
    </location>
</feature>
<dbReference type="InterPro" id="IPR001353">
    <property type="entry name" value="Proteasome_sua/b"/>
</dbReference>
<accession>A0A9N8HB49</accession>
<protein>
    <submittedName>
        <fullName evidence="5">Proteasome subunit alpha type-2</fullName>
    </submittedName>
</protein>
<feature type="compositionally biased region" description="Basic and acidic residues" evidence="2">
    <location>
        <begin position="267"/>
        <end position="279"/>
    </location>
</feature>
<feature type="signal peptide" evidence="3">
    <location>
        <begin position="1"/>
        <end position="25"/>
    </location>
</feature>
<dbReference type="AlphaFoldDB" id="A0A9N8HB49"/>
<evidence type="ECO:0000259" key="4">
    <source>
        <dbReference type="SMART" id="SM00948"/>
    </source>
</evidence>
<dbReference type="Gene3D" id="3.60.20.10">
    <property type="entry name" value="Glutamine Phosphoribosylpyrophosphate, subunit 1, domain 1"/>
    <property type="match status" value="1"/>
</dbReference>
<evidence type="ECO:0000256" key="3">
    <source>
        <dbReference type="SAM" id="SignalP"/>
    </source>
</evidence>
<evidence type="ECO:0000313" key="5">
    <source>
        <dbReference type="EMBL" id="CAB9507851.1"/>
    </source>
</evidence>
<dbReference type="InterPro" id="IPR050115">
    <property type="entry name" value="Proteasome_alpha"/>
</dbReference>
<evidence type="ECO:0000313" key="6">
    <source>
        <dbReference type="Proteomes" id="UP001153069"/>
    </source>
</evidence>
<keyword evidence="6" id="KW-1185">Reference proteome</keyword>
<evidence type="ECO:0000256" key="1">
    <source>
        <dbReference type="ARBA" id="ARBA00022942"/>
    </source>
</evidence>
<gene>
    <name evidence="5" type="ORF">SEMRO_323_G117200.1</name>
</gene>